<feature type="region of interest" description="Disordered" evidence="2">
    <location>
        <begin position="24"/>
        <end position="53"/>
    </location>
</feature>
<dbReference type="GO" id="GO:0006635">
    <property type="term" value="P:fatty acid beta-oxidation"/>
    <property type="evidence" value="ECO:0007669"/>
    <property type="project" value="TreeGrafter"/>
</dbReference>
<dbReference type="InterPro" id="IPR029045">
    <property type="entry name" value="ClpP/crotonase-like_dom_sf"/>
</dbReference>
<accession>A0A0D2IPE4</accession>
<dbReference type="STRING" id="1442369.A0A0D2IPE4"/>
<dbReference type="CDD" id="cd06558">
    <property type="entry name" value="crotonase-like"/>
    <property type="match status" value="1"/>
</dbReference>
<dbReference type="SUPFAM" id="SSF52096">
    <property type="entry name" value="ClpP/crotonase"/>
    <property type="match status" value="1"/>
</dbReference>
<dbReference type="RefSeq" id="XP_013274885.1">
    <property type="nucleotide sequence ID" value="XM_013419431.1"/>
</dbReference>
<dbReference type="PANTHER" id="PTHR11941:SF171">
    <property type="entry name" value="SD19268P"/>
    <property type="match status" value="1"/>
</dbReference>
<evidence type="ECO:0000256" key="1">
    <source>
        <dbReference type="ARBA" id="ARBA00005254"/>
    </source>
</evidence>
<dbReference type="Pfam" id="PF00378">
    <property type="entry name" value="ECH_1"/>
    <property type="match status" value="1"/>
</dbReference>
<reference evidence="3 4" key="1">
    <citation type="submission" date="2015-01" db="EMBL/GenBank/DDBJ databases">
        <title>The Genome Sequence of Rhinocladiella mackenzie CBS 650.93.</title>
        <authorList>
            <consortium name="The Broad Institute Genomics Platform"/>
            <person name="Cuomo C."/>
            <person name="de Hoog S."/>
            <person name="Gorbushina A."/>
            <person name="Stielow B."/>
            <person name="Teixiera M."/>
            <person name="Abouelleil A."/>
            <person name="Chapman S.B."/>
            <person name="Priest M."/>
            <person name="Young S.K."/>
            <person name="Wortman J."/>
            <person name="Nusbaum C."/>
            <person name="Birren B."/>
        </authorList>
    </citation>
    <scope>NUCLEOTIDE SEQUENCE [LARGE SCALE GENOMIC DNA]</scope>
    <source>
        <strain evidence="3 4">CBS 650.93</strain>
    </source>
</reference>
<dbReference type="GeneID" id="25290474"/>
<dbReference type="InterPro" id="IPR001753">
    <property type="entry name" value="Enoyl-CoA_hydra/iso"/>
</dbReference>
<keyword evidence="4" id="KW-1185">Reference proteome</keyword>
<dbReference type="EMBL" id="KN847476">
    <property type="protein sequence ID" value="KIX07749.1"/>
    <property type="molecule type" value="Genomic_DNA"/>
</dbReference>
<dbReference type="PANTHER" id="PTHR11941">
    <property type="entry name" value="ENOYL-COA HYDRATASE-RELATED"/>
    <property type="match status" value="1"/>
</dbReference>
<dbReference type="Gene3D" id="3.90.226.10">
    <property type="entry name" value="2-enoyl-CoA Hydratase, Chain A, domain 1"/>
    <property type="match status" value="1"/>
</dbReference>
<evidence type="ECO:0000313" key="4">
    <source>
        <dbReference type="Proteomes" id="UP000053617"/>
    </source>
</evidence>
<gene>
    <name evidence="3" type="ORF">Z518_02403</name>
</gene>
<dbReference type="AlphaFoldDB" id="A0A0D2IPE4"/>
<dbReference type="GO" id="GO:0005739">
    <property type="term" value="C:mitochondrion"/>
    <property type="evidence" value="ECO:0007669"/>
    <property type="project" value="TreeGrafter"/>
</dbReference>
<sequence>MRAALLPSTSSSIQTSFSHRPFSLTSIIRRRRPTPQDNKHSNSPPSLLLRRDKSTEPEIGSKILEQLIRPAGATIDHPGGRVRCDVLSAYKGTRAFVYIQNSRKLNSLTTPMLVGLTEIFQHLASREDVQSVVLSSANTPVGSTKAFSTGADISVLQALRAPDEAERYIRNVKDACQAIRDLDAVTVAAINGFALGAGLELAASCDFRYATRRSTFGMPEVRLGIPSVVQARLLANIIGWQKTKQLVYLGRNINATTAHSWGLVDGLATHNREIWDKLIRQDQIAISLSGVQAMKAQKRLVRLWEESDLISGVDAGVESFANMFKDGGLESKQLINRVLQHKEKRKEMQSALMAKRNNGRAEGQETDMDGEKGTMEDEQDEKNAENKNN</sequence>
<dbReference type="Proteomes" id="UP000053617">
    <property type="component" value="Unassembled WGS sequence"/>
</dbReference>
<protein>
    <submittedName>
        <fullName evidence="3">Rhinocladiella mackenziei CBS 650.93 unplaced genomic scaffold supercont1.2, whole genome shotgun sequence</fullName>
    </submittedName>
</protein>
<evidence type="ECO:0000256" key="2">
    <source>
        <dbReference type="SAM" id="MobiDB-lite"/>
    </source>
</evidence>
<feature type="region of interest" description="Disordered" evidence="2">
    <location>
        <begin position="345"/>
        <end position="389"/>
    </location>
</feature>
<comment type="similarity">
    <text evidence="1">Belongs to the enoyl-CoA hydratase/isomerase family.</text>
</comment>
<evidence type="ECO:0000313" key="3">
    <source>
        <dbReference type="EMBL" id="KIX07749.1"/>
    </source>
</evidence>
<dbReference type="HOGENOM" id="CLU_009834_7_3_1"/>
<dbReference type="OrthoDB" id="410701at2759"/>
<proteinExistence type="inferred from homology"/>
<organism evidence="3 4">
    <name type="scientific">Rhinocladiella mackenziei CBS 650.93</name>
    <dbReference type="NCBI Taxonomy" id="1442369"/>
    <lineage>
        <taxon>Eukaryota</taxon>
        <taxon>Fungi</taxon>
        <taxon>Dikarya</taxon>
        <taxon>Ascomycota</taxon>
        <taxon>Pezizomycotina</taxon>
        <taxon>Eurotiomycetes</taxon>
        <taxon>Chaetothyriomycetidae</taxon>
        <taxon>Chaetothyriales</taxon>
        <taxon>Herpotrichiellaceae</taxon>
        <taxon>Rhinocladiella</taxon>
    </lineage>
</organism>
<name>A0A0D2IPE4_9EURO</name>
<dbReference type="VEuPathDB" id="FungiDB:Z518_02403"/>
<feature type="compositionally biased region" description="Basic and acidic residues" evidence="2">
    <location>
        <begin position="369"/>
        <end position="389"/>
    </location>
</feature>